<dbReference type="EMBL" id="CAXDID020000025">
    <property type="protein sequence ID" value="CAL5990313.1"/>
    <property type="molecule type" value="Genomic_DNA"/>
</dbReference>
<dbReference type="EMBL" id="CAXDID020000048">
    <property type="protein sequence ID" value="CAL6004184.1"/>
    <property type="molecule type" value="Genomic_DNA"/>
</dbReference>
<dbReference type="EMBL" id="CAXDID020000009">
    <property type="protein sequence ID" value="CAL5978676.1"/>
    <property type="molecule type" value="Genomic_DNA"/>
</dbReference>
<reference evidence="3" key="1">
    <citation type="submission" date="2023-06" db="EMBL/GenBank/DDBJ databases">
        <authorList>
            <person name="Kurt Z."/>
        </authorList>
    </citation>
    <scope>NUCLEOTIDE SEQUENCE</scope>
</reference>
<dbReference type="Gene3D" id="2.20.70.30">
    <property type="entry name" value="Nascent polypeptide-associated complex domain"/>
    <property type="match status" value="1"/>
</dbReference>
<protein>
    <recommendedName>
        <fullName evidence="2">NAC-A/B domain-containing protein</fullName>
    </recommendedName>
</protein>
<feature type="region of interest" description="Disordered" evidence="1">
    <location>
        <begin position="107"/>
        <end position="126"/>
    </location>
</feature>
<gene>
    <name evidence="5" type="ORF">HINF_LOCUS11280</name>
    <name evidence="6" type="ORF">HINF_LOCUS18765</name>
    <name evidence="3" type="ORF">HINF_LOCUS25789</name>
    <name evidence="4" type="ORF">HINF_LOCUS4900</name>
</gene>
<sequence>MPGDLSKKLKNLKQRETRASNVPKSILSEGEQQAVFRTLNVQPMPHIEKVQIFQGETCMEFNRAQFAGSQTNNVWAIKGQHKTVESASTASEINQKKSIEELMKLVQQQSKKETPEVADAPVEKTD</sequence>
<dbReference type="Proteomes" id="UP001642409">
    <property type="component" value="Unassembled WGS sequence"/>
</dbReference>
<evidence type="ECO:0000313" key="7">
    <source>
        <dbReference type="Proteomes" id="UP001642409"/>
    </source>
</evidence>
<evidence type="ECO:0000256" key="1">
    <source>
        <dbReference type="SAM" id="MobiDB-lite"/>
    </source>
</evidence>
<feature type="region of interest" description="Disordered" evidence="1">
    <location>
        <begin position="1"/>
        <end position="26"/>
    </location>
</feature>
<evidence type="ECO:0000313" key="4">
    <source>
        <dbReference type="EMBL" id="CAL5978676.1"/>
    </source>
</evidence>
<dbReference type="Pfam" id="PF01849">
    <property type="entry name" value="NAC"/>
    <property type="match status" value="1"/>
</dbReference>
<reference evidence="4 7" key="2">
    <citation type="submission" date="2024-07" db="EMBL/GenBank/DDBJ databases">
        <authorList>
            <person name="Akdeniz Z."/>
        </authorList>
    </citation>
    <scope>NUCLEOTIDE SEQUENCE [LARGE SCALE GENOMIC DNA]</scope>
</reference>
<proteinExistence type="predicted"/>
<organism evidence="3">
    <name type="scientific">Hexamita inflata</name>
    <dbReference type="NCBI Taxonomy" id="28002"/>
    <lineage>
        <taxon>Eukaryota</taxon>
        <taxon>Metamonada</taxon>
        <taxon>Diplomonadida</taxon>
        <taxon>Hexamitidae</taxon>
        <taxon>Hexamitinae</taxon>
        <taxon>Hexamita</taxon>
    </lineage>
</organism>
<keyword evidence="7" id="KW-1185">Reference proteome</keyword>
<name>A0AA86PFD2_9EUKA</name>
<comment type="caution">
    <text evidence="3">The sequence shown here is derived from an EMBL/GenBank/DDBJ whole genome shotgun (WGS) entry which is preliminary data.</text>
</comment>
<dbReference type="AlphaFoldDB" id="A0AA86PFD2"/>
<evidence type="ECO:0000313" key="5">
    <source>
        <dbReference type="EMBL" id="CAL5990313.1"/>
    </source>
</evidence>
<feature type="compositionally biased region" description="Basic and acidic residues" evidence="1">
    <location>
        <begin position="110"/>
        <end position="126"/>
    </location>
</feature>
<dbReference type="EMBL" id="CATOUU010000654">
    <property type="protein sequence ID" value="CAI9938144.1"/>
    <property type="molecule type" value="Genomic_DNA"/>
</dbReference>
<accession>A0AA86PFD2</accession>
<dbReference type="InterPro" id="IPR002715">
    <property type="entry name" value="Nas_poly-pep-assoc_cplx_dom"/>
</dbReference>
<evidence type="ECO:0000259" key="2">
    <source>
        <dbReference type="Pfam" id="PF01849"/>
    </source>
</evidence>
<evidence type="ECO:0000313" key="3">
    <source>
        <dbReference type="EMBL" id="CAI9938144.1"/>
    </source>
</evidence>
<feature type="domain" description="NAC-A/B" evidence="2">
    <location>
        <begin position="33"/>
        <end position="83"/>
    </location>
</feature>
<dbReference type="InterPro" id="IPR038187">
    <property type="entry name" value="NAC_A/B_dom_sf"/>
</dbReference>
<evidence type="ECO:0000313" key="6">
    <source>
        <dbReference type="EMBL" id="CAL6004184.1"/>
    </source>
</evidence>